<evidence type="ECO:0000259" key="1">
    <source>
        <dbReference type="Pfam" id="PF12937"/>
    </source>
</evidence>
<gene>
    <name evidence="2" type="ORF">R3P38DRAFT_1448153</name>
</gene>
<dbReference type="EMBL" id="JAWWNJ010000057">
    <property type="protein sequence ID" value="KAK7014263.1"/>
    <property type="molecule type" value="Genomic_DNA"/>
</dbReference>
<sequence>MLDFLEADRIFVAQNEARILDLEAQITALKRSIVLLRASQEAAEQRLSSYKYPALTLPNEISGEIFIHFLPPYPDPPPFVGNLSPMCLTHVCRQWRDIACKTPALWRAIDVNFDHRLPCSSLDETLTLIAKWSARSGHSPLSIRMAYCRQHHSVSMLTPLVPHRARWEHLALRLANTQPLSLIEGSLPLLKTCSLEFDNPSSVSDTEFVPLHDIPLLHTAVLDDCRRPHVSLPWFQLTSLTLNYIYSEHCMSILRQTTCLVNCTLFLSVEYMFPDNEFADLVLPRLESLVLEMESYPDANFFHALISPALVYLKLPECFLVLDSEPDPIASLSSFVSRSQCRLRELHVTETHLHEHAYRDAFPLISNISVEMADSDFESE</sequence>
<dbReference type="Proteomes" id="UP001362999">
    <property type="component" value="Unassembled WGS sequence"/>
</dbReference>
<name>A0AAW0AMU7_9AGAR</name>
<dbReference type="Pfam" id="PF12937">
    <property type="entry name" value="F-box-like"/>
    <property type="match status" value="1"/>
</dbReference>
<dbReference type="AlphaFoldDB" id="A0AAW0AMU7"/>
<keyword evidence="3" id="KW-1185">Reference proteome</keyword>
<evidence type="ECO:0000313" key="2">
    <source>
        <dbReference type="EMBL" id="KAK7014263.1"/>
    </source>
</evidence>
<evidence type="ECO:0000313" key="3">
    <source>
        <dbReference type="Proteomes" id="UP001362999"/>
    </source>
</evidence>
<comment type="caution">
    <text evidence="2">The sequence shown here is derived from an EMBL/GenBank/DDBJ whole genome shotgun (WGS) entry which is preliminary data.</text>
</comment>
<accession>A0AAW0AMU7</accession>
<reference evidence="2 3" key="1">
    <citation type="journal article" date="2024" name="J Genomics">
        <title>Draft genome sequencing and assembly of Favolaschia claudopus CIRM-BRFM 2984 isolated from oak limbs.</title>
        <authorList>
            <person name="Navarro D."/>
            <person name="Drula E."/>
            <person name="Chaduli D."/>
            <person name="Cazenave R."/>
            <person name="Ahrendt S."/>
            <person name="Wang J."/>
            <person name="Lipzen A."/>
            <person name="Daum C."/>
            <person name="Barry K."/>
            <person name="Grigoriev I.V."/>
            <person name="Favel A."/>
            <person name="Rosso M.N."/>
            <person name="Martin F."/>
        </authorList>
    </citation>
    <scope>NUCLEOTIDE SEQUENCE [LARGE SCALE GENOMIC DNA]</scope>
    <source>
        <strain evidence="2 3">CIRM-BRFM 2984</strain>
    </source>
</reference>
<protein>
    <submittedName>
        <fullName evidence="2">F-box domain-containing protein</fullName>
    </submittedName>
</protein>
<dbReference type="InterPro" id="IPR001810">
    <property type="entry name" value="F-box_dom"/>
</dbReference>
<dbReference type="Gene3D" id="1.20.1280.50">
    <property type="match status" value="1"/>
</dbReference>
<feature type="domain" description="F-box" evidence="1">
    <location>
        <begin position="56"/>
        <end position="110"/>
    </location>
</feature>
<proteinExistence type="predicted"/>
<organism evidence="2 3">
    <name type="scientific">Favolaschia claudopus</name>
    <dbReference type="NCBI Taxonomy" id="2862362"/>
    <lineage>
        <taxon>Eukaryota</taxon>
        <taxon>Fungi</taxon>
        <taxon>Dikarya</taxon>
        <taxon>Basidiomycota</taxon>
        <taxon>Agaricomycotina</taxon>
        <taxon>Agaricomycetes</taxon>
        <taxon>Agaricomycetidae</taxon>
        <taxon>Agaricales</taxon>
        <taxon>Marasmiineae</taxon>
        <taxon>Mycenaceae</taxon>
        <taxon>Favolaschia</taxon>
    </lineage>
</organism>